<keyword evidence="3" id="KW-0597">Phosphoprotein</keyword>
<dbReference type="RefSeq" id="WP_121457391.1">
    <property type="nucleotide sequence ID" value="NZ_RBXP01000011.1"/>
</dbReference>
<keyword evidence="4" id="KW-0808">Transferase</keyword>
<evidence type="ECO:0000259" key="11">
    <source>
        <dbReference type="PROSITE" id="PS50112"/>
    </source>
</evidence>
<feature type="domain" description="PAC" evidence="12">
    <location>
        <begin position="394"/>
        <end position="448"/>
    </location>
</feature>
<dbReference type="CDD" id="cd12915">
    <property type="entry name" value="PDC2_DGC_like"/>
    <property type="match status" value="1"/>
</dbReference>
<gene>
    <name evidence="13" type="ORF">DFR40_1055</name>
</gene>
<comment type="catalytic activity">
    <reaction evidence="1">
        <text>ATP + protein L-histidine = ADP + protein N-phospho-L-histidine.</text>
        <dbReference type="EC" id="2.7.13.3"/>
    </reaction>
</comment>
<evidence type="ECO:0000256" key="4">
    <source>
        <dbReference type="ARBA" id="ARBA00022679"/>
    </source>
</evidence>
<keyword evidence="8" id="KW-0902">Two-component regulatory system</keyword>
<dbReference type="SUPFAM" id="SSF55874">
    <property type="entry name" value="ATPase domain of HSP90 chaperone/DNA topoisomerase II/histidine kinase"/>
    <property type="match status" value="1"/>
</dbReference>
<evidence type="ECO:0000313" key="14">
    <source>
        <dbReference type="Proteomes" id="UP000270626"/>
    </source>
</evidence>
<feature type="domain" description="PAS" evidence="11">
    <location>
        <begin position="329"/>
        <end position="368"/>
    </location>
</feature>
<feature type="transmembrane region" description="Helical" evidence="9">
    <location>
        <begin position="12"/>
        <end position="34"/>
    </location>
</feature>
<dbReference type="Pfam" id="PF07730">
    <property type="entry name" value="HisKA_3"/>
    <property type="match status" value="1"/>
</dbReference>
<dbReference type="Pfam" id="PF02518">
    <property type="entry name" value="HATPase_c"/>
    <property type="match status" value="1"/>
</dbReference>
<dbReference type="SUPFAM" id="SSF55785">
    <property type="entry name" value="PYP-like sensor domain (PAS domain)"/>
    <property type="match status" value="1"/>
</dbReference>
<dbReference type="InterPro" id="IPR036890">
    <property type="entry name" value="HATPase_C_sf"/>
</dbReference>
<dbReference type="InterPro" id="IPR050482">
    <property type="entry name" value="Sensor_HK_TwoCompSys"/>
</dbReference>
<reference evidence="13 14" key="1">
    <citation type="submission" date="2018-10" db="EMBL/GenBank/DDBJ databases">
        <title>Genomic Encyclopedia of Type Strains, Phase IV (KMG-IV): sequencing the most valuable type-strain genomes for metagenomic binning, comparative biology and taxonomic classification.</title>
        <authorList>
            <person name="Goeker M."/>
        </authorList>
    </citation>
    <scope>NUCLEOTIDE SEQUENCE [LARGE SCALE GENOMIC DNA]</scope>
    <source>
        <strain evidence="13 14">DSM 23841</strain>
    </source>
</reference>
<dbReference type="InterPro" id="IPR001610">
    <property type="entry name" value="PAC"/>
</dbReference>
<dbReference type="CDD" id="cd16917">
    <property type="entry name" value="HATPase_UhpB-NarQ-NarX-like"/>
    <property type="match status" value="1"/>
</dbReference>
<proteinExistence type="predicted"/>
<dbReference type="GO" id="GO:0046983">
    <property type="term" value="F:protein dimerization activity"/>
    <property type="evidence" value="ECO:0007669"/>
    <property type="project" value="InterPro"/>
</dbReference>
<keyword evidence="9" id="KW-1133">Transmembrane helix</keyword>
<dbReference type="CDD" id="cd00130">
    <property type="entry name" value="PAS"/>
    <property type="match status" value="1"/>
</dbReference>
<name>A0A495WJM5_9RHOO</name>
<keyword evidence="6" id="KW-0418">Kinase</keyword>
<keyword evidence="9" id="KW-0472">Membrane</keyword>
<dbReference type="Proteomes" id="UP000270626">
    <property type="component" value="Unassembled WGS sequence"/>
</dbReference>
<dbReference type="PANTHER" id="PTHR24421:SF10">
    <property type="entry name" value="NITRATE_NITRITE SENSOR PROTEIN NARQ"/>
    <property type="match status" value="1"/>
</dbReference>
<dbReference type="Gene3D" id="3.30.565.10">
    <property type="entry name" value="Histidine kinase-like ATPase, C-terminal domain"/>
    <property type="match status" value="1"/>
</dbReference>
<dbReference type="OrthoDB" id="9792869at2"/>
<dbReference type="GO" id="GO:0005524">
    <property type="term" value="F:ATP binding"/>
    <property type="evidence" value="ECO:0007669"/>
    <property type="project" value="UniProtKB-KW"/>
</dbReference>
<dbReference type="PROSITE" id="PS50113">
    <property type="entry name" value="PAC"/>
    <property type="match status" value="1"/>
</dbReference>
<dbReference type="SMART" id="SM00387">
    <property type="entry name" value="HATPase_c"/>
    <property type="match status" value="1"/>
</dbReference>
<dbReference type="PANTHER" id="PTHR24421">
    <property type="entry name" value="NITRATE/NITRITE SENSOR PROTEIN NARX-RELATED"/>
    <property type="match status" value="1"/>
</dbReference>
<organism evidence="13 14">
    <name type="scientific">Azonexus fungiphilus</name>
    <dbReference type="NCBI Taxonomy" id="146940"/>
    <lineage>
        <taxon>Bacteria</taxon>
        <taxon>Pseudomonadati</taxon>
        <taxon>Pseudomonadota</taxon>
        <taxon>Betaproteobacteria</taxon>
        <taxon>Rhodocyclales</taxon>
        <taxon>Azonexaceae</taxon>
        <taxon>Azonexus</taxon>
    </lineage>
</organism>
<evidence type="ECO:0000256" key="2">
    <source>
        <dbReference type="ARBA" id="ARBA00012438"/>
    </source>
</evidence>
<keyword evidence="7" id="KW-0067">ATP-binding</keyword>
<evidence type="ECO:0000259" key="12">
    <source>
        <dbReference type="PROSITE" id="PS50113"/>
    </source>
</evidence>
<dbReference type="InterPro" id="IPR005467">
    <property type="entry name" value="His_kinase_dom"/>
</dbReference>
<dbReference type="GO" id="GO:0000155">
    <property type="term" value="F:phosphorelay sensor kinase activity"/>
    <property type="evidence" value="ECO:0007669"/>
    <property type="project" value="InterPro"/>
</dbReference>
<dbReference type="AlphaFoldDB" id="A0A495WJM5"/>
<dbReference type="Pfam" id="PF13426">
    <property type="entry name" value="PAS_9"/>
    <property type="match status" value="1"/>
</dbReference>
<evidence type="ECO:0000256" key="1">
    <source>
        <dbReference type="ARBA" id="ARBA00000085"/>
    </source>
</evidence>
<sequence length="666" mass="72858">MTGPETTLRRRSVFLLCALAVSTLVVLATTYTLWRLRAEAIERLFDTADMYARSFEAHLTQNLNVIGLTLDRLADDAGSDELARALHNAPYLRSLSRLDGDGRIGASSNPRNVGIAVDRQDFLPAPNIPGAILRVALPWQGRDFADARPATTAQPAAPEALTLIPLLRLAPDDTGAGRGLLAAINSDYFLNYYQLNLGSQGGSVELLRLDGSVLLSTEAGRRPGTASDDQQLAALIAADRPGSFAHTSDDRSALTAFRPSRDYPFAIAVHLDREHGLASWRREATRTVITALLVLASALAASGVYFLRHEKIARQHDADVEQLRLRGAALEAAANSIIITGPDGCIEWANPAFCELSGYTMTEIIGRNPRALIKSGVQDSRDYGELWRTILGGRVWRGELINRRRDGSHYIEDQTITPVLDENGQIRNFIAVKQDITARRQTEQRMEELSRHLVAVQESARRRLAGELHDRTSPNLAAIGVHLDIMADGLDPAAARVLGARLEDVRALLEDTTASIREISSDLRPPILDYAGLAAALDSYLAQFRRRTGIAVDFHCRQPEIRLPAATESVLFRIVQESLTNCAKHSRARRIEVSLDTGGDCARLRLCDDGIGFDPDRLGQPPHESGLGILTMRDMAEFSGGECRIRSSPERGTCIEVDIPLNGESA</sequence>
<dbReference type="InterPro" id="IPR035965">
    <property type="entry name" value="PAS-like_dom_sf"/>
</dbReference>
<dbReference type="NCBIfam" id="TIGR00229">
    <property type="entry name" value="sensory_box"/>
    <property type="match status" value="1"/>
</dbReference>
<dbReference type="PROSITE" id="PS50112">
    <property type="entry name" value="PAS"/>
    <property type="match status" value="1"/>
</dbReference>
<feature type="domain" description="Histidine kinase" evidence="10">
    <location>
        <begin position="571"/>
        <end position="663"/>
    </location>
</feature>
<evidence type="ECO:0000256" key="3">
    <source>
        <dbReference type="ARBA" id="ARBA00022553"/>
    </source>
</evidence>
<dbReference type="InterPro" id="IPR000014">
    <property type="entry name" value="PAS"/>
</dbReference>
<dbReference type="PROSITE" id="PS50109">
    <property type="entry name" value="HIS_KIN"/>
    <property type="match status" value="1"/>
</dbReference>
<evidence type="ECO:0000313" key="13">
    <source>
        <dbReference type="EMBL" id="RKT60905.1"/>
    </source>
</evidence>
<evidence type="ECO:0000256" key="6">
    <source>
        <dbReference type="ARBA" id="ARBA00022777"/>
    </source>
</evidence>
<evidence type="ECO:0000256" key="9">
    <source>
        <dbReference type="SAM" id="Phobius"/>
    </source>
</evidence>
<dbReference type="EMBL" id="RBXP01000011">
    <property type="protein sequence ID" value="RKT60905.1"/>
    <property type="molecule type" value="Genomic_DNA"/>
</dbReference>
<keyword evidence="5" id="KW-0547">Nucleotide-binding</keyword>
<dbReference type="SMART" id="SM00091">
    <property type="entry name" value="PAS"/>
    <property type="match status" value="1"/>
</dbReference>
<comment type="caution">
    <text evidence="13">The sequence shown here is derived from an EMBL/GenBank/DDBJ whole genome shotgun (WGS) entry which is preliminary data.</text>
</comment>
<evidence type="ECO:0000256" key="7">
    <source>
        <dbReference type="ARBA" id="ARBA00022840"/>
    </source>
</evidence>
<dbReference type="GO" id="GO:0016020">
    <property type="term" value="C:membrane"/>
    <property type="evidence" value="ECO:0007669"/>
    <property type="project" value="InterPro"/>
</dbReference>
<evidence type="ECO:0000256" key="8">
    <source>
        <dbReference type="ARBA" id="ARBA00023012"/>
    </source>
</evidence>
<dbReference type="SMART" id="SM00086">
    <property type="entry name" value="PAC"/>
    <property type="match status" value="1"/>
</dbReference>
<evidence type="ECO:0000256" key="5">
    <source>
        <dbReference type="ARBA" id="ARBA00022741"/>
    </source>
</evidence>
<protein>
    <recommendedName>
        <fullName evidence="2">histidine kinase</fullName>
        <ecNumber evidence="2">2.7.13.3</ecNumber>
    </recommendedName>
</protein>
<evidence type="ECO:0000259" key="10">
    <source>
        <dbReference type="PROSITE" id="PS50109"/>
    </source>
</evidence>
<dbReference type="InterPro" id="IPR011712">
    <property type="entry name" value="Sig_transdc_His_kin_sub3_dim/P"/>
</dbReference>
<keyword evidence="14" id="KW-1185">Reference proteome</keyword>
<dbReference type="EC" id="2.7.13.3" evidence="2"/>
<keyword evidence="9" id="KW-0812">Transmembrane</keyword>
<dbReference type="Gene3D" id="3.30.450.20">
    <property type="entry name" value="PAS domain"/>
    <property type="match status" value="3"/>
</dbReference>
<dbReference type="Gene3D" id="1.20.5.1930">
    <property type="match status" value="1"/>
</dbReference>
<dbReference type="InterPro" id="IPR003594">
    <property type="entry name" value="HATPase_dom"/>
</dbReference>
<dbReference type="InterPro" id="IPR000700">
    <property type="entry name" value="PAS-assoc_C"/>
</dbReference>
<accession>A0A495WJM5</accession>